<evidence type="ECO:0000256" key="6">
    <source>
        <dbReference type="ARBA" id="ARBA00023163"/>
    </source>
</evidence>
<keyword evidence="4 9" id="KW-0805">Transcription regulation</keyword>
<comment type="function">
    <text evidence="9">Component of the Mediator complex, a coactivator involved in the regulated transcription of nearly all RNA polymerase II-dependent genes. Mediator functions as a bridge to convey information from gene-specific regulatory proteins to the basal RNA polymerase II transcription machinery. Mediator is recruited to promoters by direct interactions with regulatory proteins and serves as a scaffold for the assembly of a functional preinitiation complex with RNA polymerase II and the general transcription factors.</text>
</comment>
<feature type="domain" description="Mediator of RNA polymerase II transcription subunit 14 RM3" evidence="13">
    <location>
        <begin position="426"/>
        <end position="496"/>
    </location>
</feature>
<evidence type="ECO:0000259" key="11">
    <source>
        <dbReference type="Pfam" id="PF08638"/>
    </source>
</evidence>
<feature type="domain" description="Mediator of RNA polymerase II transcription subunit 14 RM2" evidence="12">
    <location>
        <begin position="344"/>
        <end position="410"/>
    </location>
</feature>
<comment type="caution">
    <text evidence="14">The sequence shown here is derived from an EMBL/GenBank/DDBJ whole genome shotgun (WGS) entry which is preliminary data.</text>
</comment>
<keyword evidence="7 9" id="KW-0539">Nucleus</keyword>
<evidence type="ECO:0000256" key="5">
    <source>
        <dbReference type="ARBA" id="ARBA00023159"/>
    </source>
</evidence>
<comment type="subcellular location">
    <subcellularLocation>
        <location evidence="1 9">Nucleus</location>
    </subcellularLocation>
</comment>
<dbReference type="GO" id="GO:0016592">
    <property type="term" value="C:mediator complex"/>
    <property type="evidence" value="ECO:0007669"/>
    <property type="project" value="UniProtKB-UniRule"/>
</dbReference>
<keyword evidence="5 9" id="KW-0010">Activator</keyword>
<keyword evidence="15" id="KW-1185">Reference proteome</keyword>
<dbReference type="Pfam" id="PF08638">
    <property type="entry name" value="Med14"/>
    <property type="match status" value="1"/>
</dbReference>
<reference evidence="14" key="1">
    <citation type="submission" date="2020-10" db="EMBL/GenBank/DDBJ databases">
        <authorList>
            <person name="Kikuchi T."/>
        </authorList>
    </citation>
    <scope>NUCLEOTIDE SEQUENCE</scope>
    <source>
        <strain evidence="14">NKZ352</strain>
    </source>
</reference>
<sequence>MISDSPQFSDLFLSLTGKLYRRSPSQQSSPASTSQSPPVASGADEDDASKDSEDILRPPLPEVPPGEGPDIVPLSVLLDFAVQNIYHEITVLSELMQKKSDADKKISLVQFAHTTRLMFIKLLALVKWLKSSKKFDACNSICYVLESQAKLYVETADRMVAMTRGDLQLARLPHFQIMPAVEVLTKGTYDTLPISIKETFIPPAKISARDQANVLARLNQVIESRISRISSTLSPRYRSIIIRNGTAVLTVPGEFEVIVGVLGETEQLKWTLMNIKMLVEDYEIGYGMQLVHPLQLGYIHSHLQSRMNVSKNPINEIYSFLHRFALSLQLDVLSCQASQLAAGQLRDNIVIEKYEEKERNLVIGYWLQNVTNRRTTLGVPKAVPQYRVQIFADKEDPQGGLKVRHFPHAPHLGTLDTRTGRLSIHRLLSETYIVRCREKLLRLRRILDNADPTLQIQLTGCAVPSLTIPLINDSEIVREECLVVSVNAFTGKIISKNQHVARFPADFSC</sequence>
<feature type="region of interest" description="Disordered" evidence="10">
    <location>
        <begin position="21"/>
        <end position="67"/>
    </location>
</feature>
<feature type="compositionally biased region" description="Pro residues" evidence="10">
    <location>
        <begin position="58"/>
        <end position="67"/>
    </location>
</feature>
<keyword evidence="6 9" id="KW-0804">Transcription</keyword>
<evidence type="ECO:0000256" key="7">
    <source>
        <dbReference type="ARBA" id="ARBA00023242"/>
    </source>
</evidence>
<dbReference type="GO" id="GO:0070847">
    <property type="term" value="C:core mediator complex"/>
    <property type="evidence" value="ECO:0007669"/>
    <property type="project" value="TreeGrafter"/>
</dbReference>
<proteinExistence type="inferred from homology"/>
<dbReference type="PANTHER" id="PTHR12809:SF2">
    <property type="entry name" value="MEDIATOR OF RNA POLYMERASE II TRANSCRIPTION SUBUNIT 14"/>
    <property type="match status" value="1"/>
</dbReference>
<dbReference type="Proteomes" id="UP000835052">
    <property type="component" value="Unassembled WGS sequence"/>
</dbReference>
<dbReference type="InterPro" id="IPR055122">
    <property type="entry name" value="Med14_N"/>
</dbReference>
<gene>
    <name evidence="14" type="ORF">CAUJ_LOCUS12740</name>
</gene>
<dbReference type="EMBL" id="CAJGYM010000080">
    <property type="protein sequence ID" value="CAD6196829.1"/>
    <property type="molecule type" value="Genomic_DNA"/>
</dbReference>
<evidence type="ECO:0000259" key="13">
    <source>
        <dbReference type="Pfam" id="PF25065"/>
    </source>
</evidence>
<dbReference type="InterPro" id="IPR056879">
    <property type="entry name" value="RM3_Med14"/>
</dbReference>
<evidence type="ECO:0000256" key="2">
    <source>
        <dbReference type="ARBA" id="ARBA00007813"/>
    </source>
</evidence>
<dbReference type="InterPro" id="IPR013947">
    <property type="entry name" value="Mediator_Med14"/>
</dbReference>
<dbReference type="GO" id="GO:0003712">
    <property type="term" value="F:transcription coregulator activity"/>
    <property type="evidence" value="ECO:0007669"/>
    <property type="project" value="UniProtKB-UniRule"/>
</dbReference>
<dbReference type="PANTHER" id="PTHR12809">
    <property type="entry name" value="MEDIATOR COMPLEX SUBUNIT"/>
    <property type="match status" value="1"/>
</dbReference>
<feature type="compositionally biased region" description="Low complexity" evidence="10">
    <location>
        <begin position="23"/>
        <end position="42"/>
    </location>
</feature>
<comment type="subunit">
    <text evidence="9">Component of the Mediator complex.</text>
</comment>
<evidence type="ECO:0000259" key="12">
    <source>
        <dbReference type="Pfam" id="PF22981"/>
    </source>
</evidence>
<comment type="similarity">
    <text evidence="2 9">Belongs to the Mediator complex subunit 14 family.</text>
</comment>
<dbReference type="AlphaFoldDB" id="A0A8S1HRL0"/>
<organism evidence="14 15">
    <name type="scientific">Caenorhabditis auriculariae</name>
    <dbReference type="NCBI Taxonomy" id="2777116"/>
    <lineage>
        <taxon>Eukaryota</taxon>
        <taxon>Metazoa</taxon>
        <taxon>Ecdysozoa</taxon>
        <taxon>Nematoda</taxon>
        <taxon>Chromadorea</taxon>
        <taxon>Rhabditida</taxon>
        <taxon>Rhabditina</taxon>
        <taxon>Rhabditomorpha</taxon>
        <taxon>Rhabditoidea</taxon>
        <taxon>Rhabditidae</taxon>
        <taxon>Peloderinae</taxon>
        <taxon>Caenorhabditis</taxon>
    </lineage>
</organism>
<dbReference type="GO" id="GO:0006357">
    <property type="term" value="P:regulation of transcription by RNA polymerase II"/>
    <property type="evidence" value="ECO:0007669"/>
    <property type="project" value="InterPro"/>
</dbReference>
<evidence type="ECO:0000256" key="8">
    <source>
        <dbReference type="ARBA" id="ARBA00032007"/>
    </source>
</evidence>
<dbReference type="InterPro" id="IPR055113">
    <property type="entry name" value="Med14_RM2"/>
</dbReference>
<protein>
    <recommendedName>
        <fullName evidence="3 9">Mediator of RNA polymerase II transcription subunit 14</fullName>
    </recommendedName>
    <alternativeName>
        <fullName evidence="8 9">Mediator complex subunit 14</fullName>
    </alternativeName>
</protein>
<dbReference type="OrthoDB" id="205099at2759"/>
<feature type="domain" description="Mediator complex subunit MED14 N-terminal" evidence="11">
    <location>
        <begin position="71"/>
        <end position="259"/>
    </location>
</feature>
<evidence type="ECO:0000256" key="10">
    <source>
        <dbReference type="SAM" id="MobiDB-lite"/>
    </source>
</evidence>
<evidence type="ECO:0000256" key="3">
    <source>
        <dbReference type="ARBA" id="ARBA00019619"/>
    </source>
</evidence>
<name>A0A8S1HRL0_9PELO</name>
<evidence type="ECO:0000313" key="14">
    <source>
        <dbReference type="EMBL" id="CAD6196829.1"/>
    </source>
</evidence>
<evidence type="ECO:0000256" key="9">
    <source>
        <dbReference type="RuleBase" id="RU365082"/>
    </source>
</evidence>
<evidence type="ECO:0000256" key="1">
    <source>
        <dbReference type="ARBA" id="ARBA00004123"/>
    </source>
</evidence>
<evidence type="ECO:0000313" key="15">
    <source>
        <dbReference type="Proteomes" id="UP000835052"/>
    </source>
</evidence>
<accession>A0A8S1HRL0</accession>
<dbReference type="Pfam" id="PF25065">
    <property type="entry name" value="RM3_Med14"/>
    <property type="match status" value="1"/>
</dbReference>
<dbReference type="Pfam" id="PF22981">
    <property type="entry name" value="RM2_Med14"/>
    <property type="match status" value="1"/>
</dbReference>
<evidence type="ECO:0000256" key="4">
    <source>
        <dbReference type="ARBA" id="ARBA00023015"/>
    </source>
</evidence>